<protein>
    <submittedName>
        <fullName evidence="1">Glycosyl transferase involved in cell wall bisynthesis</fullName>
    </submittedName>
</protein>
<gene>
    <name evidence="1" type="ORF">KPSA3_06675</name>
</gene>
<dbReference type="Proteomes" id="UP000248291">
    <property type="component" value="Unassembled WGS sequence"/>
</dbReference>
<organism evidence="1 2">
    <name type="scientific">Pseudomonas syringae pv. actinidiae</name>
    <dbReference type="NCBI Taxonomy" id="103796"/>
    <lineage>
        <taxon>Bacteria</taxon>
        <taxon>Pseudomonadati</taxon>
        <taxon>Pseudomonadota</taxon>
        <taxon>Gammaproteobacteria</taxon>
        <taxon>Pseudomonadales</taxon>
        <taxon>Pseudomonadaceae</taxon>
        <taxon>Pseudomonas</taxon>
        <taxon>Pseudomonas syringae</taxon>
    </lineage>
</organism>
<reference evidence="1 2" key="1">
    <citation type="submission" date="2018-04" db="EMBL/GenBank/DDBJ databases">
        <title>Draft genome sequence of Pseudomonas syringae pv. actinidiae biovar 3 strains isolated from kiwifruit in Kagawa prefecture.</title>
        <authorList>
            <person name="Tabuchi M."/>
            <person name="Saito M."/>
            <person name="Fujiwara S."/>
            <person name="Sasa N."/>
            <person name="Akimitsu K."/>
            <person name="Gomi K."/>
            <person name="Konishi-Sugita S."/>
            <person name="Hamano K."/>
            <person name="Kataoka I."/>
        </authorList>
    </citation>
    <scope>NUCLEOTIDE SEQUENCE [LARGE SCALE GENOMIC DNA]</scope>
    <source>
        <strain evidence="1 2">MAFF212211</strain>
    </source>
</reference>
<dbReference type="GO" id="GO:0016740">
    <property type="term" value="F:transferase activity"/>
    <property type="evidence" value="ECO:0007669"/>
    <property type="project" value="UniProtKB-KW"/>
</dbReference>
<dbReference type="AlphaFoldDB" id="A0AAN4TP86"/>
<comment type="caution">
    <text evidence="1">The sequence shown here is derived from an EMBL/GenBank/DDBJ whole genome shotgun (WGS) entry which is preliminary data.</text>
</comment>
<dbReference type="EMBL" id="BGKA01000263">
    <property type="protein sequence ID" value="GBH20641.1"/>
    <property type="molecule type" value="Genomic_DNA"/>
</dbReference>
<sequence length="72" mass="8181">MNSAILHRRYRLVGAECRGRCVAENPCGQNAIDAFILRSRPPHVATSLGRFRALTFARYPWLTKVRRAALRA</sequence>
<accession>A0AAN4TP86</accession>
<evidence type="ECO:0000313" key="1">
    <source>
        <dbReference type="EMBL" id="GBH20641.1"/>
    </source>
</evidence>
<proteinExistence type="predicted"/>
<keyword evidence="1" id="KW-0808">Transferase</keyword>
<evidence type="ECO:0000313" key="2">
    <source>
        <dbReference type="Proteomes" id="UP000248291"/>
    </source>
</evidence>
<name>A0AAN4TP86_PSESF</name>